<name>A0A0K1JFG6_9MICO</name>
<evidence type="ECO:0000313" key="3">
    <source>
        <dbReference type="Proteomes" id="UP000066480"/>
    </source>
</evidence>
<dbReference type="PANTHER" id="PTHR21310:SF40">
    <property type="entry name" value="AMINOGLYCOSIDE PHOSPHOTRANSFERASE DOMAIN-CONTAINING PROTEIN-RELATED"/>
    <property type="match status" value="1"/>
</dbReference>
<proteinExistence type="predicted"/>
<gene>
    <name evidence="2" type="ORF">VV02_04695</name>
</gene>
<evidence type="ECO:0000313" key="2">
    <source>
        <dbReference type="EMBL" id="AKU15323.1"/>
    </source>
</evidence>
<sequence>MRLLASGRDADVFEVEVGRVLRRYRDEHQDATAEAVVMRHVATAGYPVPTVYDTDGPDIVMDRVDGPTMMEAILDGSLSPAAAAEMLADLLHRLHAIAPPPGLGPVERVDGEPAAGDAVLHLDLHPLNVLITPGGPVVIDWCNARSGPPGLDRAVSALILAQVVNGEFVDMGAAARELFDPFLAAVGPLPERDLAVAYRSADPNMTADELDRLTQAAALLGG</sequence>
<dbReference type="PATRIC" id="fig|571913.6.peg.960"/>
<dbReference type="KEGG" id="lmoi:VV02_04695"/>
<dbReference type="Proteomes" id="UP000066480">
    <property type="component" value="Chromosome"/>
</dbReference>
<dbReference type="STRING" id="571913.VV02_04695"/>
<dbReference type="Pfam" id="PF01636">
    <property type="entry name" value="APH"/>
    <property type="match status" value="2"/>
</dbReference>
<dbReference type="SUPFAM" id="SSF56112">
    <property type="entry name" value="Protein kinase-like (PK-like)"/>
    <property type="match status" value="1"/>
</dbReference>
<feature type="domain" description="Aminoglycoside phosphotransferase" evidence="1">
    <location>
        <begin position="2"/>
        <end position="103"/>
    </location>
</feature>
<dbReference type="PANTHER" id="PTHR21310">
    <property type="entry name" value="AMINOGLYCOSIDE PHOSPHOTRANSFERASE-RELATED-RELATED"/>
    <property type="match status" value="1"/>
</dbReference>
<dbReference type="InterPro" id="IPR051678">
    <property type="entry name" value="AGP_Transferase"/>
</dbReference>
<dbReference type="InterPro" id="IPR002575">
    <property type="entry name" value="Aminoglycoside_PTrfase"/>
</dbReference>
<feature type="domain" description="Aminoglycoside phosphotransferase" evidence="1">
    <location>
        <begin position="118"/>
        <end position="179"/>
    </location>
</feature>
<accession>A0A0K1JFG6</accession>
<dbReference type="Gene3D" id="3.90.1200.10">
    <property type="match status" value="1"/>
</dbReference>
<reference evidence="2 3" key="1">
    <citation type="submission" date="2015-03" db="EMBL/GenBank/DDBJ databases">
        <title>Luteipulveratus halotolerans sp. nov., a novel actinobacterium (Dermacoccaceae) from Sarawak, Malaysia.</title>
        <authorList>
            <person name="Juboi H."/>
            <person name="Basik A."/>
            <person name="Shamsul S.S."/>
            <person name="Arnold P."/>
            <person name="Schmitt E.K."/>
            <person name="Sanglier J.-J."/>
            <person name="Yeo T."/>
        </authorList>
    </citation>
    <scope>NUCLEOTIDE SEQUENCE [LARGE SCALE GENOMIC DNA]</scope>
    <source>
        <strain evidence="2 3">MN07-A0370</strain>
    </source>
</reference>
<dbReference type="OrthoDB" id="9797603at2"/>
<dbReference type="AlphaFoldDB" id="A0A0K1JFG6"/>
<dbReference type="RefSeq" id="WP_052590198.1">
    <property type="nucleotide sequence ID" value="NZ_CP011112.1"/>
</dbReference>
<protein>
    <recommendedName>
        <fullName evidence="1">Aminoglycoside phosphotransferase domain-containing protein</fullName>
    </recommendedName>
</protein>
<organism evidence="2 3">
    <name type="scientific">Luteipulveratus mongoliensis</name>
    <dbReference type="NCBI Taxonomy" id="571913"/>
    <lineage>
        <taxon>Bacteria</taxon>
        <taxon>Bacillati</taxon>
        <taxon>Actinomycetota</taxon>
        <taxon>Actinomycetes</taxon>
        <taxon>Micrococcales</taxon>
        <taxon>Dermacoccaceae</taxon>
        <taxon>Luteipulveratus</taxon>
    </lineage>
</organism>
<dbReference type="EMBL" id="CP011112">
    <property type="protein sequence ID" value="AKU15323.1"/>
    <property type="molecule type" value="Genomic_DNA"/>
</dbReference>
<keyword evidence="3" id="KW-1185">Reference proteome</keyword>
<dbReference type="InterPro" id="IPR011009">
    <property type="entry name" value="Kinase-like_dom_sf"/>
</dbReference>
<evidence type="ECO:0000259" key="1">
    <source>
        <dbReference type="Pfam" id="PF01636"/>
    </source>
</evidence>